<dbReference type="Pfam" id="PF03775">
    <property type="entry name" value="MinC_C"/>
    <property type="match status" value="1"/>
</dbReference>
<organism evidence="9 10">
    <name type="scientific">Planococcus maritimus</name>
    <dbReference type="NCBI Taxonomy" id="192421"/>
    <lineage>
        <taxon>Bacteria</taxon>
        <taxon>Bacillati</taxon>
        <taxon>Bacillota</taxon>
        <taxon>Bacilli</taxon>
        <taxon>Bacillales</taxon>
        <taxon>Caryophanaceae</taxon>
        <taxon>Planococcus</taxon>
    </lineage>
</organism>
<evidence type="ECO:0000256" key="5">
    <source>
        <dbReference type="ARBA" id="ARBA00046874"/>
    </source>
</evidence>
<evidence type="ECO:0000256" key="1">
    <source>
        <dbReference type="ARBA" id="ARBA00006291"/>
    </source>
</evidence>
<feature type="domain" description="Septum site-determining protein MinC N-terminal" evidence="8">
    <location>
        <begin position="13"/>
        <end position="84"/>
    </location>
</feature>
<reference evidence="9 10" key="1">
    <citation type="submission" date="2020-07" db="EMBL/GenBank/DDBJ databases">
        <title>Screening of a cold-adapted Planococcus bacterium producing protease in traditional shrimp paste and protease identification by genome sequencing.</title>
        <authorList>
            <person name="Gao R."/>
            <person name="Leng W."/>
            <person name="Chu Q."/>
            <person name="Wu X."/>
            <person name="Liu H."/>
            <person name="Li X."/>
        </authorList>
    </citation>
    <scope>NUCLEOTIDE SEQUENCE [LARGE SCALE GENOMIC DNA]</scope>
    <source>
        <strain evidence="9 10">XJ11</strain>
    </source>
</reference>
<dbReference type="InterPro" id="IPR036145">
    <property type="entry name" value="MinC_C_sf"/>
</dbReference>
<dbReference type="InterPro" id="IPR016098">
    <property type="entry name" value="CAP/MinC_C"/>
</dbReference>
<sequence length="229" mass="25152">MKAQVTGFLKNIVNIKGTNKGLLIQLNDMASYTEILDELKKKVSDPALAGDAEVQIQLAKRHYSDGQLEEIKKVIHDHSKMKVISTKCDVVTVEECNRMISERQSETYVGIVRSGQVVKAKGDLVVIGDVNQNGRIEAGGNVYVLGRLKGFAHAGAGGNKEAVIAASWLEATHLKIADELETMTDELDSLSEQPEMECAYLHTSGKIIIDRLQELRFLRPQISTFKGGS</sequence>
<gene>
    <name evidence="6 9" type="primary">minC</name>
    <name evidence="9" type="ORF">H1Q58_07045</name>
</gene>
<proteinExistence type="inferred from homology"/>
<keyword evidence="4 6" id="KW-0131">Cell cycle</keyword>
<dbReference type="PANTHER" id="PTHR34108:SF1">
    <property type="entry name" value="SEPTUM SITE-DETERMINING PROTEIN MINC"/>
    <property type="match status" value="1"/>
</dbReference>
<evidence type="ECO:0000256" key="2">
    <source>
        <dbReference type="ARBA" id="ARBA00022618"/>
    </source>
</evidence>
<evidence type="ECO:0000313" key="10">
    <source>
        <dbReference type="Proteomes" id="UP000514716"/>
    </source>
</evidence>
<dbReference type="Pfam" id="PF22642">
    <property type="entry name" value="MinC_N_1"/>
    <property type="match status" value="1"/>
</dbReference>
<dbReference type="PANTHER" id="PTHR34108">
    <property type="entry name" value="SEPTUM SITE-DETERMINING PROTEIN MINC"/>
    <property type="match status" value="1"/>
</dbReference>
<dbReference type="GO" id="GO:0000917">
    <property type="term" value="P:division septum assembly"/>
    <property type="evidence" value="ECO:0007669"/>
    <property type="project" value="UniProtKB-KW"/>
</dbReference>
<dbReference type="EMBL" id="CP059540">
    <property type="protein sequence ID" value="QMT18709.1"/>
    <property type="molecule type" value="Genomic_DNA"/>
</dbReference>
<dbReference type="HAMAP" id="MF_00267">
    <property type="entry name" value="MinC"/>
    <property type="match status" value="1"/>
</dbReference>
<dbReference type="AlphaFoldDB" id="A0A7D7ME37"/>
<name>A0A7D7ME37_PLAMR</name>
<dbReference type="SUPFAM" id="SSF63848">
    <property type="entry name" value="Cell-division inhibitor MinC, C-terminal domain"/>
    <property type="match status" value="1"/>
</dbReference>
<evidence type="ECO:0000256" key="3">
    <source>
        <dbReference type="ARBA" id="ARBA00023210"/>
    </source>
</evidence>
<dbReference type="InterPro" id="IPR013033">
    <property type="entry name" value="MinC"/>
</dbReference>
<keyword evidence="10" id="KW-1185">Reference proteome</keyword>
<feature type="domain" description="Septum formation inhibitor MinC C-terminal" evidence="7">
    <location>
        <begin position="111"/>
        <end position="209"/>
    </location>
</feature>
<dbReference type="RefSeq" id="WP_182093221.1">
    <property type="nucleotide sequence ID" value="NZ_CP059540.1"/>
</dbReference>
<dbReference type="InterPro" id="IPR005526">
    <property type="entry name" value="Septum_form_inhib_MinC_C"/>
</dbReference>
<evidence type="ECO:0000256" key="4">
    <source>
        <dbReference type="ARBA" id="ARBA00023306"/>
    </source>
</evidence>
<keyword evidence="2 6" id="KW-0132">Cell division</keyword>
<dbReference type="GO" id="GO:1901891">
    <property type="term" value="P:regulation of cell septum assembly"/>
    <property type="evidence" value="ECO:0007669"/>
    <property type="project" value="InterPro"/>
</dbReference>
<comment type="similarity">
    <text evidence="1 6">Belongs to the MinC family.</text>
</comment>
<dbReference type="Proteomes" id="UP000514716">
    <property type="component" value="Chromosome"/>
</dbReference>
<dbReference type="GO" id="GO:0000902">
    <property type="term" value="P:cell morphogenesis"/>
    <property type="evidence" value="ECO:0007669"/>
    <property type="project" value="InterPro"/>
</dbReference>
<dbReference type="NCBIfam" id="TIGR01222">
    <property type="entry name" value="minC"/>
    <property type="match status" value="1"/>
</dbReference>
<protein>
    <recommendedName>
        <fullName evidence="6">Probable septum site-determining protein MinC</fullName>
    </recommendedName>
</protein>
<comment type="subunit">
    <text evidence="5 6">Interacts with MinD and FtsZ.</text>
</comment>
<dbReference type="Gene3D" id="2.160.20.70">
    <property type="match status" value="1"/>
</dbReference>
<evidence type="ECO:0000259" key="8">
    <source>
        <dbReference type="Pfam" id="PF22642"/>
    </source>
</evidence>
<dbReference type="KEGG" id="pdec:H1Q58_07045"/>
<evidence type="ECO:0000313" key="9">
    <source>
        <dbReference type="EMBL" id="QMT18709.1"/>
    </source>
</evidence>
<accession>A0A7D7ME37</accession>
<keyword evidence="3 6" id="KW-0717">Septation</keyword>
<dbReference type="InterPro" id="IPR055219">
    <property type="entry name" value="MinC_N_1"/>
</dbReference>
<comment type="function">
    <text evidence="6">Cell division inhibitor that blocks the formation of polar Z ring septums. Rapidly oscillates between the poles of the cell to destabilize FtsZ filaments that have formed before they mature into polar Z rings. Prevents FtsZ polymerization.</text>
</comment>
<evidence type="ECO:0000256" key="6">
    <source>
        <dbReference type="HAMAP-Rule" id="MF_00267"/>
    </source>
</evidence>
<evidence type="ECO:0000259" key="7">
    <source>
        <dbReference type="Pfam" id="PF03775"/>
    </source>
</evidence>
<dbReference type="Gene3D" id="3.30.160.540">
    <property type="match status" value="1"/>
</dbReference>